<sequence length="341" mass="37525">MYKPFSDTIASIPPFLTTFSHGELLSHLASGLATLDTSATVTAASTPSTSLCLCPYPTTAPPFPLPLPPLQLSFCCSPPSAPLLTSSPTPQSHHSDAIPAGTPASAIVAAEVKEQMPSASTSHLAGKRKFKETTMAGQMVVGRDIKRYRTTYSPYQSKVLEEVFQTERYISRPQRAQLATQLQLPENTIKVSEVIHTCVRLSSMWPSSTVTSIRKNSSTRSRQWRCLLRWLRQRSQEAAVSRPPRWGSRGQGNASPLTPPPAPRPLHPPPRRRRLASPSIASVPCHQLNRQRNSISFVPSEQNFPFPLIISRTQLHPFCIISGLHDASIGHISFLKYNIPP</sequence>
<keyword evidence="4 5" id="KW-0539">Nucleus</keyword>
<evidence type="ECO:0000256" key="6">
    <source>
        <dbReference type="RuleBase" id="RU000682"/>
    </source>
</evidence>
<evidence type="ECO:0000256" key="2">
    <source>
        <dbReference type="ARBA" id="ARBA00023125"/>
    </source>
</evidence>
<dbReference type="PROSITE" id="PS50071">
    <property type="entry name" value="HOMEOBOX_2"/>
    <property type="match status" value="1"/>
</dbReference>
<dbReference type="GO" id="GO:0030182">
    <property type="term" value="P:neuron differentiation"/>
    <property type="evidence" value="ECO:0007669"/>
    <property type="project" value="TreeGrafter"/>
</dbReference>
<feature type="domain" description="Homeobox" evidence="8">
    <location>
        <begin position="143"/>
        <end position="191"/>
    </location>
</feature>
<keyword evidence="3 5" id="KW-0371">Homeobox</keyword>
<evidence type="ECO:0000259" key="8">
    <source>
        <dbReference type="PROSITE" id="PS50071"/>
    </source>
</evidence>
<proteinExistence type="predicted"/>
<evidence type="ECO:0000313" key="9">
    <source>
        <dbReference type="EMBL" id="CDS15514.1"/>
    </source>
</evidence>
<dbReference type="Gene3D" id="1.10.10.60">
    <property type="entry name" value="Homeodomain-like"/>
    <property type="match status" value="1"/>
</dbReference>
<dbReference type="SUPFAM" id="SSF46689">
    <property type="entry name" value="Homeodomain-like"/>
    <property type="match status" value="1"/>
</dbReference>
<dbReference type="InterPro" id="IPR001356">
    <property type="entry name" value="HD"/>
</dbReference>
<dbReference type="Pfam" id="PF00046">
    <property type="entry name" value="Homeodomain"/>
    <property type="match status" value="1"/>
</dbReference>
<dbReference type="PANTHER" id="PTHR24339:SF28">
    <property type="entry name" value="E5-RELATED"/>
    <property type="match status" value="1"/>
</dbReference>
<evidence type="ECO:0000256" key="3">
    <source>
        <dbReference type="ARBA" id="ARBA00023155"/>
    </source>
</evidence>
<reference evidence="9 10" key="1">
    <citation type="journal article" date="2013" name="Nature">
        <title>The genomes of four tapeworm species reveal adaptations to parasitism.</title>
        <authorList>
            <person name="Tsai I.J."/>
            <person name="Zarowiecki M."/>
            <person name="Holroyd N."/>
            <person name="Garciarrubio A."/>
            <person name="Sanchez-Flores A."/>
            <person name="Brooks K.L."/>
            <person name="Tracey A."/>
            <person name="Bobes R.J."/>
            <person name="Fragoso G."/>
            <person name="Sciutto E."/>
            <person name="Aslett M."/>
            <person name="Beasley H."/>
            <person name="Bennett H.M."/>
            <person name="Cai J."/>
            <person name="Camicia F."/>
            <person name="Clark R."/>
            <person name="Cucher M."/>
            <person name="De Silva N."/>
            <person name="Day T.A."/>
            <person name="Deplazes P."/>
            <person name="Estrada K."/>
            <person name="Fernandez C."/>
            <person name="Holland P.W."/>
            <person name="Hou J."/>
            <person name="Hu S."/>
            <person name="Huckvale T."/>
            <person name="Hung S.S."/>
            <person name="Kamenetzky L."/>
            <person name="Keane J.A."/>
            <person name="Kiss F."/>
            <person name="Koziol U."/>
            <person name="Lambert O."/>
            <person name="Liu K."/>
            <person name="Luo X."/>
            <person name="Luo Y."/>
            <person name="Macchiaroli N."/>
            <person name="Nichol S."/>
            <person name="Paps J."/>
            <person name="Parkinson J."/>
            <person name="Pouchkina-Stantcheva N."/>
            <person name="Riddiford N."/>
            <person name="Rosenzvit M."/>
            <person name="Salinas G."/>
            <person name="Wasmuth J.D."/>
            <person name="Zamanian M."/>
            <person name="Zheng Y."/>
            <person name="Cai X."/>
            <person name="Soberon X."/>
            <person name="Olson P.D."/>
            <person name="Laclette J.P."/>
            <person name="Brehm K."/>
            <person name="Berriman M."/>
            <person name="Garciarrubio A."/>
            <person name="Bobes R.J."/>
            <person name="Fragoso G."/>
            <person name="Sanchez-Flores A."/>
            <person name="Estrada K."/>
            <person name="Cevallos M.A."/>
            <person name="Morett E."/>
            <person name="Gonzalez V."/>
            <person name="Portillo T."/>
            <person name="Ochoa-Leyva A."/>
            <person name="Jose M.V."/>
            <person name="Sciutto E."/>
            <person name="Landa A."/>
            <person name="Jimenez L."/>
            <person name="Valdes V."/>
            <person name="Carrero J.C."/>
            <person name="Larralde C."/>
            <person name="Morales-Montor J."/>
            <person name="Limon-Lason J."/>
            <person name="Soberon X."/>
            <person name="Laclette J.P."/>
        </authorList>
    </citation>
    <scope>NUCLEOTIDE SEQUENCE [LARGE SCALE GENOMIC DNA]</scope>
</reference>
<dbReference type="OrthoDB" id="6286142at2759"/>
<dbReference type="GO" id="GO:0007420">
    <property type="term" value="P:brain development"/>
    <property type="evidence" value="ECO:0007669"/>
    <property type="project" value="TreeGrafter"/>
</dbReference>
<keyword evidence="2 5" id="KW-0238">DNA-binding</keyword>
<comment type="subcellular location">
    <subcellularLocation>
        <location evidence="1 5 6">Nucleus</location>
    </subcellularLocation>
</comment>
<feature type="compositionally biased region" description="Pro residues" evidence="7">
    <location>
        <begin position="257"/>
        <end position="268"/>
    </location>
</feature>
<evidence type="ECO:0000256" key="1">
    <source>
        <dbReference type="ARBA" id="ARBA00004123"/>
    </source>
</evidence>
<reference evidence="9" key="2">
    <citation type="submission" date="2014-06" db="EMBL/GenBank/DDBJ databases">
        <authorList>
            <person name="Aslett M."/>
        </authorList>
    </citation>
    <scope>NUCLEOTIDE SEQUENCE</scope>
</reference>
<dbReference type="CDD" id="cd00086">
    <property type="entry name" value="homeodomain"/>
    <property type="match status" value="1"/>
</dbReference>
<dbReference type="InterPro" id="IPR050877">
    <property type="entry name" value="EMX-VAX-Noto_Homeobox_TFs"/>
</dbReference>
<evidence type="ECO:0000256" key="4">
    <source>
        <dbReference type="ARBA" id="ARBA00023242"/>
    </source>
</evidence>
<dbReference type="EMBL" id="LK028576">
    <property type="protein sequence ID" value="CDS15514.1"/>
    <property type="molecule type" value="Genomic_DNA"/>
</dbReference>
<name>A0A068W7X9_ECHGR</name>
<dbReference type="GO" id="GO:0000981">
    <property type="term" value="F:DNA-binding transcription factor activity, RNA polymerase II-specific"/>
    <property type="evidence" value="ECO:0007669"/>
    <property type="project" value="TreeGrafter"/>
</dbReference>
<evidence type="ECO:0000256" key="5">
    <source>
        <dbReference type="PROSITE-ProRule" id="PRU00108"/>
    </source>
</evidence>
<gene>
    <name evidence="9" type="ORF">EgrG_000791300</name>
</gene>
<evidence type="ECO:0000313" key="10">
    <source>
        <dbReference type="Proteomes" id="UP000492820"/>
    </source>
</evidence>
<dbReference type="Proteomes" id="UP000492820">
    <property type="component" value="Unassembled WGS sequence"/>
</dbReference>
<dbReference type="GO" id="GO:0000978">
    <property type="term" value="F:RNA polymerase II cis-regulatory region sequence-specific DNA binding"/>
    <property type="evidence" value="ECO:0007669"/>
    <property type="project" value="TreeGrafter"/>
</dbReference>
<evidence type="ECO:0000256" key="7">
    <source>
        <dbReference type="SAM" id="MobiDB-lite"/>
    </source>
</evidence>
<dbReference type="SMART" id="SM00389">
    <property type="entry name" value="HOX"/>
    <property type="match status" value="1"/>
</dbReference>
<feature type="region of interest" description="Disordered" evidence="7">
    <location>
        <begin position="239"/>
        <end position="282"/>
    </location>
</feature>
<protein>
    <submittedName>
        <fullName evidence="9 11">Even-skipped homeobox</fullName>
    </submittedName>
</protein>
<accession>A0A068W7X9</accession>
<evidence type="ECO:0000313" key="11">
    <source>
        <dbReference type="WBParaSite" id="EgrG_000791300"/>
    </source>
</evidence>
<dbReference type="InterPro" id="IPR009057">
    <property type="entry name" value="Homeodomain-like_sf"/>
</dbReference>
<dbReference type="PANTHER" id="PTHR24339">
    <property type="entry name" value="HOMEOBOX PROTEIN EMX-RELATED"/>
    <property type="match status" value="1"/>
</dbReference>
<organism evidence="9">
    <name type="scientific">Echinococcus granulosus</name>
    <name type="common">Hydatid tapeworm</name>
    <dbReference type="NCBI Taxonomy" id="6210"/>
    <lineage>
        <taxon>Eukaryota</taxon>
        <taxon>Metazoa</taxon>
        <taxon>Spiralia</taxon>
        <taxon>Lophotrochozoa</taxon>
        <taxon>Platyhelminthes</taxon>
        <taxon>Cestoda</taxon>
        <taxon>Eucestoda</taxon>
        <taxon>Cyclophyllidea</taxon>
        <taxon>Taeniidae</taxon>
        <taxon>Echinococcus</taxon>
        <taxon>Echinococcus granulosus group</taxon>
    </lineage>
</organism>
<dbReference type="WBParaSite" id="EgrG_000791300">
    <property type="protein sequence ID" value="EgrG_000791300"/>
    <property type="gene ID" value="EgrG_000791300"/>
</dbReference>
<feature type="DNA-binding region" description="Homeobox" evidence="5">
    <location>
        <begin position="145"/>
        <end position="192"/>
    </location>
</feature>
<dbReference type="GO" id="GO:0005634">
    <property type="term" value="C:nucleus"/>
    <property type="evidence" value="ECO:0007669"/>
    <property type="project" value="UniProtKB-SubCell"/>
</dbReference>
<dbReference type="AlphaFoldDB" id="A0A068W7X9"/>
<reference evidence="11" key="3">
    <citation type="submission" date="2020-10" db="UniProtKB">
        <authorList>
            <consortium name="WormBaseParasite"/>
        </authorList>
    </citation>
    <scope>IDENTIFICATION</scope>
</reference>